<dbReference type="Proteomes" id="UP000297245">
    <property type="component" value="Unassembled WGS sequence"/>
</dbReference>
<organism evidence="2 3">
    <name type="scientific">Dendrothele bispora (strain CBS 962.96)</name>
    <dbReference type="NCBI Taxonomy" id="1314807"/>
    <lineage>
        <taxon>Eukaryota</taxon>
        <taxon>Fungi</taxon>
        <taxon>Dikarya</taxon>
        <taxon>Basidiomycota</taxon>
        <taxon>Agaricomycotina</taxon>
        <taxon>Agaricomycetes</taxon>
        <taxon>Agaricomycetidae</taxon>
        <taxon>Agaricales</taxon>
        <taxon>Agaricales incertae sedis</taxon>
        <taxon>Dendrothele</taxon>
    </lineage>
</organism>
<proteinExistence type="predicted"/>
<feature type="non-terminal residue" evidence="2">
    <location>
        <position position="93"/>
    </location>
</feature>
<feature type="compositionally biased region" description="Polar residues" evidence="1">
    <location>
        <begin position="1"/>
        <end position="14"/>
    </location>
</feature>
<dbReference type="EMBL" id="ML179678">
    <property type="protein sequence ID" value="THU83208.1"/>
    <property type="molecule type" value="Genomic_DNA"/>
</dbReference>
<gene>
    <name evidence="2" type="ORF">K435DRAFT_971655</name>
</gene>
<evidence type="ECO:0000313" key="2">
    <source>
        <dbReference type="EMBL" id="THU83208.1"/>
    </source>
</evidence>
<evidence type="ECO:0000256" key="1">
    <source>
        <dbReference type="SAM" id="MobiDB-lite"/>
    </source>
</evidence>
<dbReference type="AlphaFoldDB" id="A0A4S8L575"/>
<feature type="compositionally biased region" description="Polar residues" evidence="1">
    <location>
        <begin position="23"/>
        <end position="32"/>
    </location>
</feature>
<evidence type="ECO:0000313" key="3">
    <source>
        <dbReference type="Proteomes" id="UP000297245"/>
    </source>
</evidence>
<reference evidence="2 3" key="1">
    <citation type="journal article" date="2019" name="Nat. Ecol. Evol.">
        <title>Megaphylogeny resolves global patterns of mushroom evolution.</title>
        <authorList>
            <person name="Varga T."/>
            <person name="Krizsan K."/>
            <person name="Foldi C."/>
            <person name="Dima B."/>
            <person name="Sanchez-Garcia M."/>
            <person name="Sanchez-Ramirez S."/>
            <person name="Szollosi G.J."/>
            <person name="Szarkandi J.G."/>
            <person name="Papp V."/>
            <person name="Albert L."/>
            <person name="Andreopoulos W."/>
            <person name="Angelini C."/>
            <person name="Antonin V."/>
            <person name="Barry K.W."/>
            <person name="Bougher N.L."/>
            <person name="Buchanan P."/>
            <person name="Buyck B."/>
            <person name="Bense V."/>
            <person name="Catcheside P."/>
            <person name="Chovatia M."/>
            <person name="Cooper J."/>
            <person name="Damon W."/>
            <person name="Desjardin D."/>
            <person name="Finy P."/>
            <person name="Geml J."/>
            <person name="Haridas S."/>
            <person name="Hughes K."/>
            <person name="Justo A."/>
            <person name="Karasinski D."/>
            <person name="Kautmanova I."/>
            <person name="Kiss B."/>
            <person name="Kocsube S."/>
            <person name="Kotiranta H."/>
            <person name="LaButti K.M."/>
            <person name="Lechner B.E."/>
            <person name="Liimatainen K."/>
            <person name="Lipzen A."/>
            <person name="Lukacs Z."/>
            <person name="Mihaltcheva S."/>
            <person name="Morgado L.N."/>
            <person name="Niskanen T."/>
            <person name="Noordeloos M.E."/>
            <person name="Ohm R.A."/>
            <person name="Ortiz-Santana B."/>
            <person name="Ovrebo C."/>
            <person name="Racz N."/>
            <person name="Riley R."/>
            <person name="Savchenko A."/>
            <person name="Shiryaev A."/>
            <person name="Soop K."/>
            <person name="Spirin V."/>
            <person name="Szebenyi C."/>
            <person name="Tomsovsky M."/>
            <person name="Tulloss R.E."/>
            <person name="Uehling J."/>
            <person name="Grigoriev I.V."/>
            <person name="Vagvolgyi C."/>
            <person name="Papp T."/>
            <person name="Martin F.M."/>
            <person name="Miettinen O."/>
            <person name="Hibbett D.S."/>
            <person name="Nagy L.G."/>
        </authorList>
    </citation>
    <scope>NUCLEOTIDE SEQUENCE [LARGE SCALE GENOMIC DNA]</scope>
    <source>
        <strain evidence="2 3">CBS 962.96</strain>
    </source>
</reference>
<name>A0A4S8L575_DENBC</name>
<feature type="region of interest" description="Disordered" evidence="1">
    <location>
        <begin position="1"/>
        <end position="93"/>
    </location>
</feature>
<accession>A0A4S8L575</accession>
<keyword evidence="3" id="KW-1185">Reference proteome</keyword>
<sequence>MNASKNNSFSNVTNGLPRDSELNVFQSGSASSLPVGEGTGPEDSSTSARRTDKEPIPDGHNTISSKGFDTYRNRNEVVNGNCHEPDTENENVS</sequence>
<protein>
    <submittedName>
        <fullName evidence="2">Uncharacterized protein</fullName>
    </submittedName>
</protein>